<feature type="domain" description="Fibronectin type III-like" evidence="6">
    <location>
        <begin position="700"/>
        <end position="771"/>
    </location>
</feature>
<dbReference type="SUPFAM" id="SSF51445">
    <property type="entry name" value="(Trans)glycosidases"/>
    <property type="match status" value="1"/>
</dbReference>
<evidence type="ECO:0000313" key="7">
    <source>
        <dbReference type="EMBL" id="CAK9214909.1"/>
    </source>
</evidence>
<dbReference type="Proteomes" id="UP001497512">
    <property type="component" value="Chromosome 2"/>
</dbReference>
<comment type="similarity">
    <text evidence="1">Belongs to the glycosyl hydrolase 3 family.</text>
</comment>
<feature type="chain" id="PRO_5047514897" description="Fibronectin type III-like domain-containing protein" evidence="5">
    <location>
        <begin position="17"/>
        <end position="778"/>
    </location>
</feature>
<dbReference type="Gene3D" id="2.60.40.10">
    <property type="entry name" value="Immunoglobulins"/>
    <property type="match status" value="1"/>
</dbReference>
<organism evidence="7 8">
    <name type="scientific">Sphagnum troendelagicum</name>
    <dbReference type="NCBI Taxonomy" id="128251"/>
    <lineage>
        <taxon>Eukaryota</taxon>
        <taxon>Viridiplantae</taxon>
        <taxon>Streptophyta</taxon>
        <taxon>Embryophyta</taxon>
        <taxon>Bryophyta</taxon>
        <taxon>Sphagnophytina</taxon>
        <taxon>Sphagnopsida</taxon>
        <taxon>Sphagnales</taxon>
        <taxon>Sphagnaceae</taxon>
        <taxon>Sphagnum</taxon>
    </lineage>
</organism>
<dbReference type="InterPro" id="IPR026891">
    <property type="entry name" value="Fn3-like"/>
</dbReference>
<evidence type="ECO:0000256" key="5">
    <source>
        <dbReference type="SAM" id="SignalP"/>
    </source>
</evidence>
<dbReference type="InterPro" id="IPR013783">
    <property type="entry name" value="Ig-like_fold"/>
</dbReference>
<dbReference type="InterPro" id="IPR017853">
    <property type="entry name" value="GH"/>
</dbReference>
<dbReference type="InterPro" id="IPR001764">
    <property type="entry name" value="Glyco_hydro_3_N"/>
</dbReference>
<keyword evidence="3" id="KW-0378">Hydrolase</keyword>
<evidence type="ECO:0000259" key="6">
    <source>
        <dbReference type="SMART" id="SM01217"/>
    </source>
</evidence>
<dbReference type="Pfam" id="PF00933">
    <property type="entry name" value="Glyco_hydro_3"/>
    <property type="match status" value="1"/>
</dbReference>
<evidence type="ECO:0000256" key="3">
    <source>
        <dbReference type="ARBA" id="ARBA00022801"/>
    </source>
</evidence>
<protein>
    <recommendedName>
        <fullName evidence="6">Fibronectin type III-like domain-containing protein</fullName>
    </recommendedName>
</protein>
<evidence type="ECO:0000256" key="1">
    <source>
        <dbReference type="ARBA" id="ARBA00005336"/>
    </source>
</evidence>
<evidence type="ECO:0000313" key="8">
    <source>
        <dbReference type="Proteomes" id="UP001497512"/>
    </source>
</evidence>
<dbReference type="InterPro" id="IPR036881">
    <property type="entry name" value="Glyco_hydro_3_C_sf"/>
</dbReference>
<evidence type="ECO:0000256" key="4">
    <source>
        <dbReference type="ARBA" id="ARBA00023295"/>
    </source>
</evidence>
<keyword evidence="2 5" id="KW-0732">Signal</keyword>
<sequence length="778" mass="84367">MFYVLWNLILLLRVCGDATKQSYACDPRGDTAISALPFCDRSLTDEDRVEDLLSRLTVREKITQLVNTAANVSRFGIPAYEWWGEGLHGVAISPSVNFGGEVPAATSFPQPILTAGSFNTALWNSIGQVVSTEGRAIYNQGRSGLTYWSPNINIVRDPRWGRTQETPGEDPKLTSIYAVYFVKGLQEGHYDGSQTPNIGGPKRLKISACCKHFTAHDLDNWKGYDRNHFDAKVTIQDLEDTYNPPFRSCVEDGRSSSLMCSYNRVNGVPTCADYNFLTETVRNTWGLDGYIVSDCDAVKVMHESIDYAFTAEDAVADALNAGLDLNCGSYLSTYTQSAIGVGKVNSSRIDAALYNLFLVRMRLGMFDGPTNQTYGSLGPGDVCSDAHQELAVEAARQGIVLLKNRNQTLPLYRGGQTTLAVIGPNANASHVMLGNYAGVPCKYITPLQGLVLLGIGDYDKVHYAPGCLDTACADIDHIPHATEVASRADAVVLVVGLTQEQEAESHDRKTLLLPGHQQDLISAVAGSVLPGRPVVLVVMSGGPVDISFAKADSRIQSILWVGYPGQAGGQAITEIIFGDHNPGGRLPVSWYPEEYTHIDMADMRMRPDNSSGYPGRTYRFHTGPMIYPFGYGLSYTTFAHQFASAPSAVTVPTLQEQVCGSDGGPSGKLLCSEKDRGTCKNSMFTVSVIVQNLGDRGGNHQVLLFSSPPRAGVNGAPLKQLLDFQSVYLSPGAQRELVFSIDPCRHLSRVKEDGSHLLDAGAHIFRVGAIKHSFSIGA</sequence>
<dbReference type="InterPro" id="IPR044993">
    <property type="entry name" value="BXL"/>
</dbReference>
<name>A0ABP0UBI8_9BRYO</name>
<dbReference type="Gene3D" id="3.20.20.300">
    <property type="entry name" value="Glycoside hydrolase, family 3, N-terminal domain"/>
    <property type="match status" value="1"/>
</dbReference>
<dbReference type="InterPro" id="IPR036962">
    <property type="entry name" value="Glyco_hydro_3_N_sf"/>
</dbReference>
<dbReference type="PANTHER" id="PTHR42721">
    <property type="entry name" value="SUGAR HYDROLASE-RELATED"/>
    <property type="match status" value="1"/>
</dbReference>
<dbReference type="Gene3D" id="3.40.50.1700">
    <property type="entry name" value="Glycoside hydrolase family 3 C-terminal domain"/>
    <property type="match status" value="1"/>
</dbReference>
<reference evidence="7" key="1">
    <citation type="submission" date="2024-02" db="EMBL/GenBank/DDBJ databases">
        <authorList>
            <consortium name="ELIXIR-Norway"/>
            <consortium name="Elixir Norway"/>
        </authorList>
    </citation>
    <scope>NUCLEOTIDE SEQUENCE</scope>
</reference>
<dbReference type="PANTHER" id="PTHR42721:SF3">
    <property type="entry name" value="BETA-D-XYLOSIDASE 5-RELATED"/>
    <property type="match status" value="1"/>
</dbReference>
<feature type="signal peptide" evidence="5">
    <location>
        <begin position="1"/>
        <end position="16"/>
    </location>
</feature>
<dbReference type="SUPFAM" id="SSF52279">
    <property type="entry name" value="Beta-D-glucan exohydrolase, C-terminal domain"/>
    <property type="match status" value="1"/>
</dbReference>
<keyword evidence="4" id="KW-0326">Glycosidase</keyword>
<dbReference type="SMART" id="SM01217">
    <property type="entry name" value="Fn3_like"/>
    <property type="match status" value="1"/>
</dbReference>
<accession>A0ABP0UBI8</accession>
<dbReference type="PRINTS" id="PR00133">
    <property type="entry name" value="GLHYDRLASE3"/>
</dbReference>
<gene>
    <name evidence="7" type="ORF">CSSPTR1EN2_LOCUS12467</name>
</gene>
<dbReference type="InterPro" id="IPR002772">
    <property type="entry name" value="Glyco_hydro_3_C"/>
</dbReference>
<dbReference type="Pfam" id="PF14310">
    <property type="entry name" value="Fn3-like"/>
    <property type="match status" value="1"/>
</dbReference>
<evidence type="ECO:0000256" key="2">
    <source>
        <dbReference type="ARBA" id="ARBA00022729"/>
    </source>
</evidence>
<dbReference type="EMBL" id="OZ019894">
    <property type="protein sequence ID" value="CAK9214909.1"/>
    <property type="molecule type" value="Genomic_DNA"/>
</dbReference>
<proteinExistence type="inferred from homology"/>
<dbReference type="Pfam" id="PF01915">
    <property type="entry name" value="Glyco_hydro_3_C"/>
    <property type="match status" value="1"/>
</dbReference>
<keyword evidence="8" id="KW-1185">Reference proteome</keyword>